<feature type="domain" description="Thioredoxin" evidence="5">
    <location>
        <begin position="209"/>
        <end position="351"/>
    </location>
</feature>
<dbReference type="PANTHER" id="PTHR42852">
    <property type="entry name" value="THIOL:DISULFIDE INTERCHANGE PROTEIN DSBE"/>
    <property type="match status" value="1"/>
</dbReference>
<gene>
    <name evidence="6" type="ORF">T190607A01A_30202</name>
</gene>
<protein>
    <submittedName>
        <fullName evidence="6">Cytochrome c biogenesis protein CcmG, thiol:disulfide interchange protein DsbE</fullName>
    </submittedName>
</protein>
<dbReference type="Pfam" id="PF08534">
    <property type="entry name" value="Redoxin"/>
    <property type="match status" value="1"/>
</dbReference>
<dbReference type="CDD" id="cd02966">
    <property type="entry name" value="TlpA_like_family"/>
    <property type="match status" value="1"/>
</dbReference>
<sequence>MIINNFPYFYFNLILYKMKNVIYVFLAALVLTSCKKNDFVNFSGKITNQNSDSIVVANGQKGYQRVIKLDENGAFKDTLKVDDGFFSLFDGKEYATVYFRNGDEITMNVDAKDFNNSIIFAGKGAAESNFMVKTTLNQLEFNKGVLAMLELPKADFDEKLNSYVSGFTSRLENKVLDTAFVSLQKNNIEGLKAQLTNMHDEKMYIKNELAKGKVAPKFVDYENPKRETFSLDDLKGKYVYIDVWATWCPPCLAEIPSLQKLEKDYHDKNIQFVSISVDKRDDYFTWTDMIEEKNLGGLQLYANEDKTFSEAYRISSIPRFILVDPEGNLVSADAPRPSDPKLVELFSSLGI</sequence>
<proteinExistence type="predicted"/>
<evidence type="ECO:0000256" key="3">
    <source>
        <dbReference type="ARBA" id="ARBA00023157"/>
    </source>
</evidence>
<dbReference type="InterPro" id="IPR036249">
    <property type="entry name" value="Thioredoxin-like_sf"/>
</dbReference>
<keyword evidence="7" id="KW-1185">Reference proteome</keyword>
<comment type="subcellular location">
    <subcellularLocation>
        <location evidence="1">Cell envelope</location>
    </subcellularLocation>
</comment>
<dbReference type="InterPro" id="IPR050553">
    <property type="entry name" value="Thioredoxin_ResA/DsbE_sf"/>
</dbReference>
<dbReference type="InterPro" id="IPR013766">
    <property type="entry name" value="Thioredoxin_domain"/>
</dbReference>
<dbReference type="EMBL" id="CAXIXY010000005">
    <property type="protein sequence ID" value="CAL2088851.1"/>
    <property type="molecule type" value="Genomic_DNA"/>
</dbReference>
<accession>A0ABM9P363</accession>
<evidence type="ECO:0000313" key="6">
    <source>
        <dbReference type="EMBL" id="CAL2088851.1"/>
    </source>
</evidence>
<keyword evidence="4" id="KW-0676">Redox-active center</keyword>
<dbReference type="PANTHER" id="PTHR42852:SF6">
    <property type="entry name" value="THIOL:DISULFIDE INTERCHANGE PROTEIN DSBE"/>
    <property type="match status" value="1"/>
</dbReference>
<dbReference type="Gene3D" id="3.40.30.10">
    <property type="entry name" value="Glutaredoxin"/>
    <property type="match status" value="1"/>
</dbReference>
<comment type="caution">
    <text evidence="6">The sequence shown here is derived from an EMBL/GenBank/DDBJ whole genome shotgun (WGS) entry which is preliminary data.</text>
</comment>
<organism evidence="6 7">
    <name type="scientific">Tenacibaculum platacis</name>
    <dbReference type="NCBI Taxonomy" id="3137852"/>
    <lineage>
        <taxon>Bacteria</taxon>
        <taxon>Pseudomonadati</taxon>
        <taxon>Bacteroidota</taxon>
        <taxon>Flavobacteriia</taxon>
        <taxon>Flavobacteriales</taxon>
        <taxon>Flavobacteriaceae</taxon>
        <taxon>Tenacibaculum</taxon>
    </lineage>
</organism>
<name>A0ABM9P363_9FLAO</name>
<dbReference type="SUPFAM" id="SSF52833">
    <property type="entry name" value="Thioredoxin-like"/>
    <property type="match status" value="1"/>
</dbReference>
<evidence type="ECO:0000256" key="4">
    <source>
        <dbReference type="ARBA" id="ARBA00023284"/>
    </source>
</evidence>
<evidence type="ECO:0000313" key="7">
    <source>
        <dbReference type="Proteomes" id="UP001497416"/>
    </source>
</evidence>
<evidence type="ECO:0000256" key="1">
    <source>
        <dbReference type="ARBA" id="ARBA00004196"/>
    </source>
</evidence>
<dbReference type="InterPro" id="IPR013740">
    <property type="entry name" value="Redoxin"/>
</dbReference>
<reference evidence="6 7" key="1">
    <citation type="submission" date="2024-05" db="EMBL/GenBank/DDBJ databases">
        <authorList>
            <person name="Duchaud E."/>
        </authorList>
    </citation>
    <scope>NUCLEOTIDE SEQUENCE [LARGE SCALE GENOMIC DNA]</scope>
    <source>
        <strain evidence="6">Ena-SAMPLE-TAB-13-05-2024-13:56:06:370-140302</strain>
    </source>
</reference>
<evidence type="ECO:0000256" key="2">
    <source>
        <dbReference type="ARBA" id="ARBA00022748"/>
    </source>
</evidence>
<dbReference type="Proteomes" id="UP001497416">
    <property type="component" value="Unassembled WGS sequence"/>
</dbReference>
<keyword evidence="2" id="KW-0201">Cytochrome c-type biogenesis</keyword>
<evidence type="ECO:0000259" key="5">
    <source>
        <dbReference type="PROSITE" id="PS51352"/>
    </source>
</evidence>
<dbReference type="PROSITE" id="PS51352">
    <property type="entry name" value="THIOREDOXIN_2"/>
    <property type="match status" value="1"/>
</dbReference>
<keyword evidence="3" id="KW-1015">Disulfide bond</keyword>